<dbReference type="Gramene" id="CDY19468">
    <property type="protein sequence ID" value="CDY19468"/>
    <property type="gene ID" value="GSBRNA2T00009057001"/>
</dbReference>
<name>A0A078G452_BRANA</name>
<feature type="domain" description="KIB1-4 beta-propeller" evidence="1">
    <location>
        <begin position="2"/>
        <end position="166"/>
    </location>
</feature>
<evidence type="ECO:0000313" key="3">
    <source>
        <dbReference type="EMBL" id="CDY19468.1"/>
    </source>
</evidence>
<reference evidence="3 4" key="1">
    <citation type="journal article" date="2014" name="Science">
        <title>Plant genetics. Early allopolyploid evolution in the post-Neolithic Brassica napus oilseed genome.</title>
        <authorList>
            <person name="Chalhoub B."/>
            <person name="Denoeud F."/>
            <person name="Liu S."/>
            <person name="Parkin I.A."/>
            <person name="Tang H."/>
            <person name="Wang X."/>
            <person name="Chiquet J."/>
            <person name="Belcram H."/>
            <person name="Tong C."/>
            <person name="Samans B."/>
            <person name="Correa M."/>
            <person name="Da Silva C."/>
            <person name="Just J."/>
            <person name="Falentin C."/>
            <person name="Koh C.S."/>
            <person name="Le Clainche I."/>
            <person name="Bernard M."/>
            <person name="Bento P."/>
            <person name="Noel B."/>
            <person name="Labadie K."/>
            <person name="Alberti A."/>
            <person name="Charles M."/>
            <person name="Arnaud D."/>
            <person name="Guo H."/>
            <person name="Daviaud C."/>
            <person name="Alamery S."/>
            <person name="Jabbari K."/>
            <person name="Zhao M."/>
            <person name="Edger P.P."/>
            <person name="Chelaifa H."/>
            <person name="Tack D."/>
            <person name="Lassalle G."/>
            <person name="Mestiri I."/>
            <person name="Schnel N."/>
            <person name="Le Paslier M.C."/>
            <person name="Fan G."/>
            <person name="Renault V."/>
            <person name="Bayer P.E."/>
            <person name="Golicz A.A."/>
            <person name="Manoli S."/>
            <person name="Lee T.H."/>
            <person name="Thi V.H."/>
            <person name="Chalabi S."/>
            <person name="Hu Q."/>
            <person name="Fan C."/>
            <person name="Tollenaere R."/>
            <person name="Lu Y."/>
            <person name="Battail C."/>
            <person name="Shen J."/>
            <person name="Sidebottom C.H."/>
            <person name="Wang X."/>
            <person name="Canaguier A."/>
            <person name="Chauveau A."/>
            <person name="Berard A."/>
            <person name="Deniot G."/>
            <person name="Guan M."/>
            <person name="Liu Z."/>
            <person name="Sun F."/>
            <person name="Lim Y.P."/>
            <person name="Lyons E."/>
            <person name="Town C.D."/>
            <person name="Bancroft I."/>
            <person name="Wang X."/>
            <person name="Meng J."/>
            <person name="Ma J."/>
            <person name="Pires J.C."/>
            <person name="King G.J."/>
            <person name="Brunel D."/>
            <person name="Delourme R."/>
            <person name="Renard M."/>
            <person name="Aury J.M."/>
            <person name="Adams K.L."/>
            <person name="Batley J."/>
            <person name="Snowdon R.J."/>
            <person name="Tost J."/>
            <person name="Edwards D."/>
            <person name="Zhou Y."/>
            <person name="Hua W."/>
            <person name="Sharpe A.G."/>
            <person name="Paterson A.H."/>
            <person name="Guan C."/>
            <person name="Wincker P."/>
        </authorList>
    </citation>
    <scope>NUCLEOTIDE SEQUENCE [LARGE SCALE GENOMIC DNA]</scope>
    <source>
        <strain evidence="4">cv. Darmor-bzh</strain>
    </source>
</reference>
<dbReference type="Proteomes" id="UP001295469">
    <property type="component" value="Chromosome C04"/>
</dbReference>
<sequence>MAVLWINERNGDFVVAWAIKQFYIFSYKKITNDGDKGWSITCTRCEDMAYKDNKLYVYTYDHYINVLDFSGNCPKETLEGNHYLNHPFPFVDTTIYKMMIAIANSGEVMIFLSLNELNRKFCICELNLQVGRVGSLGDQLLIFGHGVTIRGPVKDRGIKSDSICLLMMIICLVIICGEERSKVWCVDLATSTITWCTGLDDWSSKIYCGISTKIPRHQFHHLQSKMSLRNLFCLILVFQDNHITILSFVSSSASEFRVYGKFDPSIFYYG</sequence>
<dbReference type="Proteomes" id="UP000028999">
    <property type="component" value="Unassembled WGS sequence"/>
</dbReference>
<protein>
    <submittedName>
        <fullName evidence="2">(rape) hypothetical protein</fullName>
    </submittedName>
    <submittedName>
        <fullName evidence="3">BnaC04g11310D protein</fullName>
    </submittedName>
</protein>
<accession>A0A078G452</accession>
<reference evidence="3" key="2">
    <citation type="submission" date="2014-06" db="EMBL/GenBank/DDBJ databases">
        <authorList>
            <person name="Genoscope - CEA"/>
        </authorList>
    </citation>
    <scope>NUCLEOTIDE SEQUENCE</scope>
</reference>
<keyword evidence="4" id="KW-1185">Reference proteome</keyword>
<organism evidence="3 4">
    <name type="scientific">Brassica napus</name>
    <name type="common">Rape</name>
    <dbReference type="NCBI Taxonomy" id="3708"/>
    <lineage>
        <taxon>Eukaryota</taxon>
        <taxon>Viridiplantae</taxon>
        <taxon>Streptophyta</taxon>
        <taxon>Embryophyta</taxon>
        <taxon>Tracheophyta</taxon>
        <taxon>Spermatophyta</taxon>
        <taxon>Magnoliopsida</taxon>
        <taxon>eudicotyledons</taxon>
        <taxon>Gunneridae</taxon>
        <taxon>Pentapetalae</taxon>
        <taxon>rosids</taxon>
        <taxon>malvids</taxon>
        <taxon>Brassicales</taxon>
        <taxon>Brassicaceae</taxon>
        <taxon>Brassiceae</taxon>
        <taxon>Brassica</taxon>
    </lineage>
</organism>
<proteinExistence type="predicted"/>
<dbReference type="EMBL" id="HG994368">
    <property type="protein sequence ID" value="CAF1821100.1"/>
    <property type="molecule type" value="Genomic_DNA"/>
</dbReference>
<dbReference type="Pfam" id="PF03478">
    <property type="entry name" value="Beta-prop_KIB1-4"/>
    <property type="match status" value="1"/>
</dbReference>
<dbReference type="AlphaFoldDB" id="A0A078G452"/>
<evidence type="ECO:0000313" key="2">
    <source>
        <dbReference type="EMBL" id="CAF1821100.1"/>
    </source>
</evidence>
<dbReference type="EMBL" id="LK032096">
    <property type="protein sequence ID" value="CDY19468.1"/>
    <property type="molecule type" value="Genomic_DNA"/>
</dbReference>
<dbReference type="PaxDb" id="3708-A0A078G452"/>
<gene>
    <name evidence="3" type="primary">BnaC04g11310D</name>
    <name evidence="2" type="ORF">DARMORV10_C04P15900.1</name>
    <name evidence="3" type="ORF">GSBRNA2T00009057001</name>
</gene>
<reference evidence="2" key="3">
    <citation type="submission" date="2021-01" db="EMBL/GenBank/DDBJ databases">
        <authorList>
            <consortium name="Genoscope - CEA"/>
            <person name="William W."/>
        </authorList>
    </citation>
    <scope>NUCLEOTIDE SEQUENCE</scope>
</reference>
<dbReference type="InterPro" id="IPR005174">
    <property type="entry name" value="KIB1-4_b-propeller"/>
</dbReference>
<evidence type="ECO:0000313" key="4">
    <source>
        <dbReference type="Proteomes" id="UP000028999"/>
    </source>
</evidence>
<evidence type="ECO:0000259" key="1">
    <source>
        <dbReference type="Pfam" id="PF03478"/>
    </source>
</evidence>